<proteinExistence type="inferred from homology"/>
<reference evidence="9 10" key="1">
    <citation type="submission" date="2019-11" db="EMBL/GenBank/DDBJ databases">
        <title>Draft genome of Amycolatopsis RM579.</title>
        <authorList>
            <person name="Duangmal K."/>
            <person name="Mingma R."/>
        </authorList>
    </citation>
    <scope>NUCLEOTIDE SEQUENCE [LARGE SCALE GENOMIC DNA]</scope>
    <source>
        <strain evidence="9 10">RM579</strain>
    </source>
</reference>
<evidence type="ECO:0000313" key="9">
    <source>
        <dbReference type="EMBL" id="MTD52631.1"/>
    </source>
</evidence>
<keyword evidence="6" id="KW-0408">Iron</keyword>
<evidence type="ECO:0000259" key="8">
    <source>
        <dbReference type="Pfam" id="PF02668"/>
    </source>
</evidence>
<dbReference type="GO" id="GO:0005737">
    <property type="term" value="C:cytoplasm"/>
    <property type="evidence" value="ECO:0007669"/>
    <property type="project" value="TreeGrafter"/>
</dbReference>
<dbReference type="Pfam" id="PF02668">
    <property type="entry name" value="TauD"/>
    <property type="match status" value="1"/>
</dbReference>
<evidence type="ECO:0000313" key="10">
    <source>
        <dbReference type="Proteomes" id="UP000440096"/>
    </source>
</evidence>
<dbReference type="InterPro" id="IPR042098">
    <property type="entry name" value="TauD-like_sf"/>
</dbReference>
<evidence type="ECO:0000256" key="7">
    <source>
        <dbReference type="SAM" id="MobiDB-lite"/>
    </source>
</evidence>
<dbReference type="RefSeq" id="WP_154754875.1">
    <property type="nucleotide sequence ID" value="NZ_WMBA01000001.1"/>
</dbReference>
<dbReference type="Gene3D" id="3.60.130.10">
    <property type="entry name" value="Clavaminate synthase-like"/>
    <property type="match status" value="1"/>
</dbReference>
<dbReference type="PANTHER" id="PTHR30468:SF5">
    <property type="entry name" value="ALPHA-KETOGLUTARATE-DEPENDENT SULFATE ESTER DIOXYGENASE"/>
    <property type="match status" value="1"/>
</dbReference>
<evidence type="ECO:0000256" key="2">
    <source>
        <dbReference type="ARBA" id="ARBA00005896"/>
    </source>
</evidence>
<dbReference type="OrthoDB" id="581608at2"/>
<feature type="region of interest" description="Disordered" evidence="7">
    <location>
        <begin position="77"/>
        <end position="101"/>
    </location>
</feature>
<protein>
    <recommendedName>
        <fullName evidence="8">TauD/TfdA-like domain-containing protein</fullName>
    </recommendedName>
</protein>
<keyword evidence="10" id="KW-1185">Reference proteome</keyword>
<dbReference type="PANTHER" id="PTHR30468">
    <property type="entry name" value="ALPHA-KETOGLUTARATE-DEPENDENT SULFONATE DIOXYGENASE"/>
    <property type="match status" value="1"/>
</dbReference>
<evidence type="ECO:0000256" key="1">
    <source>
        <dbReference type="ARBA" id="ARBA00001954"/>
    </source>
</evidence>
<keyword evidence="5" id="KW-0560">Oxidoreductase</keyword>
<comment type="similarity">
    <text evidence="2">Belongs to the TfdA dioxygenase family.</text>
</comment>
<dbReference type="InterPro" id="IPR003819">
    <property type="entry name" value="TauD/TfdA-like"/>
</dbReference>
<dbReference type="AlphaFoldDB" id="A0A6N7YYW2"/>
<dbReference type="Proteomes" id="UP000440096">
    <property type="component" value="Unassembled WGS sequence"/>
</dbReference>
<keyword evidence="3" id="KW-0479">Metal-binding</keyword>
<evidence type="ECO:0000256" key="6">
    <source>
        <dbReference type="ARBA" id="ARBA00023004"/>
    </source>
</evidence>
<organism evidence="9 10">
    <name type="scientific">Amycolatopsis pithecellobii</name>
    <dbReference type="NCBI Taxonomy" id="664692"/>
    <lineage>
        <taxon>Bacteria</taxon>
        <taxon>Bacillati</taxon>
        <taxon>Actinomycetota</taxon>
        <taxon>Actinomycetes</taxon>
        <taxon>Pseudonocardiales</taxon>
        <taxon>Pseudonocardiaceae</taxon>
        <taxon>Amycolatopsis</taxon>
    </lineage>
</organism>
<dbReference type="GO" id="GO:0046872">
    <property type="term" value="F:metal ion binding"/>
    <property type="evidence" value="ECO:0007669"/>
    <property type="project" value="UniProtKB-KW"/>
</dbReference>
<comment type="cofactor">
    <cofactor evidence="1">
        <name>Fe(2+)</name>
        <dbReference type="ChEBI" id="CHEBI:29033"/>
    </cofactor>
</comment>
<evidence type="ECO:0000256" key="4">
    <source>
        <dbReference type="ARBA" id="ARBA00022964"/>
    </source>
</evidence>
<dbReference type="GO" id="GO:0016706">
    <property type="term" value="F:2-oxoglutarate-dependent dioxygenase activity"/>
    <property type="evidence" value="ECO:0007669"/>
    <property type="project" value="TreeGrafter"/>
</dbReference>
<feature type="domain" description="TauD/TfdA-like" evidence="8">
    <location>
        <begin position="14"/>
        <end position="88"/>
    </location>
</feature>
<dbReference type="SUPFAM" id="SSF51197">
    <property type="entry name" value="Clavaminate synthase-like"/>
    <property type="match status" value="1"/>
</dbReference>
<evidence type="ECO:0000256" key="5">
    <source>
        <dbReference type="ARBA" id="ARBA00023002"/>
    </source>
</evidence>
<dbReference type="EMBL" id="WMBA01000001">
    <property type="protein sequence ID" value="MTD52631.1"/>
    <property type="molecule type" value="Genomic_DNA"/>
</dbReference>
<gene>
    <name evidence="9" type="ORF">GKO32_01340</name>
</gene>
<name>A0A6N7YYW2_9PSEU</name>
<dbReference type="InterPro" id="IPR051323">
    <property type="entry name" value="AtsK-like"/>
</dbReference>
<comment type="caution">
    <text evidence="9">The sequence shown here is derived from an EMBL/GenBank/DDBJ whole genome shotgun (WGS) entry which is preliminary data.</text>
</comment>
<keyword evidence="4" id="KW-0223">Dioxygenase</keyword>
<evidence type="ECO:0000256" key="3">
    <source>
        <dbReference type="ARBA" id="ARBA00022723"/>
    </source>
</evidence>
<sequence length="101" mass="11186">MTVTEEPLTEQVTVRPVAGHIGADISGVDISRPLSESTLAELKSALHTYQVIFFRDQNLDHALQIAFGRQFGKLTYSHPHDDAPPELAVNTCNHDQDHHTS</sequence>
<accession>A0A6N7YYW2</accession>